<keyword evidence="2" id="KW-1185">Reference proteome</keyword>
<comment type="caution">
    <text evidence="1">The sequence shown here is derived from an EMBL/GenBank/DDBJ whole genome shotgun (WGS) entry which is preliminary data.</text>
</comment>
<proteinExistence type="predicted"/>
<name>A0AAD1Y4X1_EUPCR</name>
<sequence length="126" mass="15310">MDSKQFYFLKYNIRYVKNNPKCTMADRKTLERAEMIYSYTSKFPYLYALSEVLYLGFRIRSSKKLLADDPFMRRPNELKKIIFGIMRFTLVYFACDVYSRQYLERATKNIILKYQKDDVEQMNIQL</sequence>
<protein>
    <submittedName>
        <fullName evidence="1">Uncharacterized protein</fullName>
    </submittedName>
</protein>
<evidence type="ECO:0000313" key="1">
    <source>
        <dbReference type="EMBL" id="CAI2384717.1"/>
    </source>
</evidence>
<organism evidence="1 2">
    <name type="scientific">Euplotes crassus</name>
    <dbReference type="NCBI Taxonomy" id="5936"/>
    <lineage>
        <taxon>Eukaryota</taxon>
        <taxon>Sar</taxon>
        <taxon>Alveolata</taxon>
        <taxon>Ciliophora</taxon>
        <taxon>Intramacronucleata</taxon>
        <taxon>Spirotrichea</taxon>
        <taxon>Hypotrichia</taxon>
        <taxon>Euplotida</taxon>
        <taxon>Euplotidae</taxon>
        <taxon>Moneuplotes</taxon>
    </lineage>
</organism>
<reference evidence="1" key="1">
    <citation type="submission" date="2023-07" db="EMBL/GenBank/DDBJ databases">
        <authorList>
            <consortium name="AG Swart"/>
            <person name="Singh M."/>
            <person name="Singh A."/>
            <person name="Seah K."/>
            <person name="Emmerich C."/>
        </authorList>
    </citation>
    <scope>NUCLEOTIDE SEQUENCE</scope>
    <source>
        <strain evidence="1">DP1</strain>
    </source>
</reference>
<evidence type="ECO:0000313" key="2">
    <source>
        <dbReference type="Proteomes" id="UP001295684"/>
    </source>
</evidence>
<gene>
    <name evidence="1" type="ORF">ECRASSUSDP1_LOCUS26251</name>
</gene>
<dbReference type="AlphaFoldDB" id="A0AAD1Y4X1"/>
<dbReference type="Proteomes" id="UP001295684">
    <property type="component" value="Unassembled WGS sequence"/>
</dbReference>
<dbReference type="EMBL" id="CAMPGE010027056">
    <property type="protein sequence ID" value="CAI2384717.1"/>
    <property type="molecule type" value="Genomic_DNA"/>
</dbReference>
<accession>A0AAD1Y4X1</accession>